<dbReference type="Proteomes" id="UP001139333">
    <property type="component" value="Unassembled WGS sequence"/>
</dbReference>
<gene>
    <name evidence="2" type="ORF">L2672_03685</name>
</gene>
<sequence>MTAKAKLPFFLLLVSLGLLTGCASSDSEFQCGVVSTYLKPDSEQYLYRTVVTHLDGKPVISRPNYFLDVGEHELTLVELVNSPELKVSLSARGPKTLKVTVEPNQRYHIAAQMQTDKIYVGRNKNFWQPIVFQQEEYECQLEEKR</sequence>
<comment type="caution">
    <text evidence="2">The sequence shown here is derived from an EMBL/GenBank/DDBJ whole genome shotgun (WGS) entry which is preliminary data.</text>
</comment>
<dbReference type="PROSITE" id="PS51257">
    <property type="entry name" value="PROKAR_LIPOPROTEIN"/>
    <property type="match status" value="1"/>
</dbReference>
<keyword evidence="3" id="KW-1185">Reference proteome</keyword>
<organism evidence="2 3">
    <name type="scientific">Shewanella gaetbuli</name>
    <dbReference type="NCBI Taxonomy" id="220752"/>
    <lineage>
        <taxon>Bacteria</taxon>
        <taxon>Pseudomonadati</taxon>
        <taxon>Pseudomonadota</taxon>
        <taxon>Gammaproteobacteria</taxon>
        <taxon>Alteromonadales</taxon>
        <taxon>Shewanellaceae</taxon>
        <taxon>Shewanella</taxon>
    </lineage>
</organism>
<dbReference type="EMBL" id="JAKIKP010000002">
    <property type="protein sequence ID" value="MCL1141806.1"/>
    <property type="molecule type" value="Genomic_DNA"/>
</dbReference>
<name>A0A9X1ZHW3_9GAMM</name>
<dbReference type="AlphaFoldDB" id="A0A9X1ZHW3"/>
<feature type="chain" id="PRO_5040814461" description="Lipoprotein" evidence="1">
    <location>
        <begin position="21"/>
        <end position="145"/>
    </location>
</feature>
<evidence type="ECO:0000313" key="3">
    <source>
        <dbReference type="Proteomes" id="UP001139333"/>
    </source>
</evidence>
<evidence type="ECO:0000313" key="2">
    <source>
        <dbReference type="EMBL" id="MCL1141806.1"/>
    </source>
</evidence>
<proteinExistence type="predicted"/>
<dbReference type="RefSeq" id="WP_248994489.1">
    <property type="nucleotide sequence ID" value="NZ_JAKIKP010000002.1"/>
</dbReference>
<accession>A0A9X1ZHW3</accession>
<evidence type="ECO:0000256" key="1">
    <source>
        <dbReference type="SAM" id="SignalP"/>
    </source>
</evidence>
<protein>
    <recommendedName>
        <fullName evidence="4">Lipoprotein</fullName>
    </recommendedName>
</protein>
<feature type="signal peptide" evidence="1">
    <location>
        <begin position="1"/>
        <end position="20"/>
    </location>
</feature>
<keyword evidence="1" id="KW-0732">Signal</keyword>
<evidence type="ECO:0008006" key="4">
    <source>
        <dbReference type="Google" id="ProtNLM"/>
    </source>
</evidence>
<reference evidence="2" key="1">
    <citation type="submission" date="2022-01" db="EMBL/GenBank/DDBJ databases">
        <title>Whole genome-based taxonomy of the Shewanellaceae.</title>
        <authorList>
            <person name="Martin-Rodriguez A.J."/>
        </authorList>
    </citation>
    <scope>NUCLEOTIDE SEQUENCE</scope>
    <source>
        <strain evidence="2">DSM 16422</strain>
    </source>
</reference>